<accession>A0A8S3QAY5</accession>
<comment type="caution">
    <text evidence="4">The sequence shown here is derived from an EMBL/GenBank/DDBJ whole genome shotgun (WGS) entry which is preliminary data.</text>
</comment>
<dbReference type="InterPro" id="IPR035309">
    <property type="entry name" value="PSME4"/>
</dbReference>
<gene>
    <name evidence="4" type="ORF">MEDL_7086</name>
</gene>
<dbReference type="PANTHER" id="PTHR32170:SF3">
    <property type="entry name" value="PROTEASOME ACTIVATOR COMPLEX SUBUNIT 4"/>
    <property type="match status" value="1"/>
</dbReference>
<dbReference type="EMBL" id="CAJPWZ010000372">
    <property type="protein sequence ID" value="CAG2191846.1"/>
    <property type="molecule type" value="Genomic_DNA"/>
</dbReference>
<keyword evidence="2" id="KW-1133">Transmembrane helix</keyword>
<dbReference type="GO" id="GO:0070628">
    <property type="term" value="F:proteasome binding"/>
    <property type="evidence" value="ECO:0007669"/>
    <property type="project" value="InterPro"/>
</dbReference>
<name>A0A8S3QAY5_MYTED</name>
<evidence type="ECO:0000256" key="2">
    <source>
        <dbReference type="SAM" id="Phobius"/>
    </source>
</evidence>
<dbReference type="GO" id="GO:0016504">
    <property type="term" value="F:peptidase activator activity"/>
    <property type="evidence" value="ECO:0007669"/>
    <property type="project" value="InterPro"/>
</dbReference>
<reference evidence="4" key="1">
    <citation type="submission" date="2021-03" db="EMBL/GenBank/DDBJ databases">
        <authorList>
            <person name="Bekaert M."/>
        </authorList>
    </citation>
    <scope>NUCLEOTIDE SEQUENCE</scope>
</reference>
<dbReference type="GO" id="GO:0005634">
    <property type="term" value="C:nucleus"/>
    <property type="evidence" value="ECO:0007669"/>
    <property type="project" value="TreeGrafter"/>
</dbReference>
<dbReference type="Pfam" id="PF12248">
    <property type="entry name" value="Methyltransf_FA"/>
    <property type="match status" value="1"/>
</dbReference>
<feature type="compositionally biased region" description="Polar residues" evidence="1">
    <location>
        <begin position="458"/>
        <end position="468"/>
    </location>
</feature>
<evidence type="ECO:0000313" key="5">
    <source>
        <dbReference type="Proteomes" id="UP000683360"/>
    </source>
</evidence>
<feature type="compositionally biased region" description="Polar residues" evidence="1">
    <location>
        <begin position="502"/>
        <end position="511"/>
    </location>
</feature>
<feature type="region of interest" description="Disordered" evidence="1">
    <location>
        <begin position="502"/>
        <end position="527"/>
    </location>
</feature>
<keyword evidence="2" id="KW-0812">Transmembrane</keyword>
<evidence type="ECO:0000256" key="1">
    <source>
        <dbReference type="SAM" id="MobiDB-lite"/>
    </source>
</evidence>
<organism evidence="4 5">
    <name type="scientific">Mytilus edulis</name>
    <name type="common">Blue mussel</name>
    <dbReference type="NCBI Taxonomy" id="6550"/>
    <lineage>
        <taxon>Eukaryota</taxon>
        <taxon>Metazoa</taxon>
        <taxon>Spiralia</taxon>
        <taxon>Lophotrochozoa</taxon>
        <taxon>Mollusca</taxon>
        <taxon>Bivalvia</taxon>
        <taxon>Autobranchia</taxon>
        <taxon>Pteriomorphia</taxon>
        <taxon>Mytilida</taxon>
        <taxon>Mytiloidea</taxon>
        <taxon>Mytilidae</taxon>
        <taxon>Mytilinae</taxon>
        <taxon>Mytilus</taxon>
    </lineage>
</organism>
<protein>
    <submittedName>
        <fullName evidence="4">PSME4</fullName>
    </submittedName>
</protein>
<dbReference type="OrthoDB" id="17907at2759"/>
<feature type="transmembrane region" description="Helical" evidence="2">
    <location>
        <begin position="188"/>
        <end position="209"/>
    </location>
</feature>
<evidence type="ECO:0000313" key="4">
    <source>
        <dbReference type="EMBL" id="CAG2191846.1"/>
    </source>
</evidence>
<dbReference type="PANTHER" id="PTHR32170">
    <property type="entry name" value="PROTEASOME ACTIVATOR COMPLEX SUBUNIT 4"/>
    <property type="match status" value="1"/>
</dbReference>
<dbReference type="AlphaFoldDB" id="A0A8S3QAY5"/>
<keyword evidence="2" id="KW-0472">Membrane</keyword>
<dbReference type="InterPro" id="IPR022041">
    <property type="entry name" value="Methyltransf_FA"/>
</dbReference>
<keyword evidence="5" id="KW-1185">Reference proteome</keyword>
<dbReference type="GO" id="GO:0010499">
    <property type="term" value="P:proteasomal ubiquitin-independent protein catabolic process"/>
    <property type="evidence" value="ECO:0007669"/>
    <property type="project" value="TreeGrafter"/>
</dbReference>
<feature type="region of interest" description="Disordered" evidence="1">
    <location>
        <begin position="458"/>
        <end position="480"/>
    </location>
</feature>
<proteinExistence type="predicted"/>
<evidence type="ECO:0000259" key="3">
    <source>
        <dbReference type="Pfam" id="PF12248"/>
    </source>
</evidence>
<sequence length="555" mass="63056">MDEREKILGFLPQKEKIYNKYLPYADNLDVESNAVFAEIKANLGKSVALRDIKTGANHWSGQLTRYIKLNGMKFCKEDHLALINLMYELVVMPELELSLVQKFAAMLINLLNCMELKNSVSEMDNSIYEELYEKTIHHQDESKTSTSSNLQTYESLTHQHDSAVVYDSLQTKKFKTTKWKCHFKSRKIAITVFIFLSVVCFLACVIIFIHTTNVNSEQTQTVSKETNGNKNGGYFPNDCENKTILHTPNKYAYRPFILSNHGLFISDKESFSFHVQACNDVHVALLPKDYGNITDESALYEIVIGGYRNTRSVIRKRKQGPVMVERERIGYLNCTEVRQFNIDWSNGNISVRYIMKNSTVETIMAWLDPAPLTIIDAAITTGFGATGTWTFCANDFKNSTDKDGLIDDFNKSADRDGSIDEIIIGVIGGAALICILVSCAYRLRLHLEASMENGEKQTNSLRTVWTKKSSSKRPSSEGLASYTDLQSQTVFRPYSILNTSTLQTSRNIQNDNSKNSNTSKRTSTYKDYEDIHDTHVKEGYENTNKMQCTESLPKY</sequence>
<feature type="transmembrane region" description="Helical" evidence="2">
    <location>
        <begin position="422"/>
        <end position="441"/>
    </location>
</feature>
<feature type="domain" description="Farnesoic acid O-methyl transferase" evidence="3">
    <location>
        <begin position="251"/>
        <end position="391"/>
    </location>
</feature>
<dbReference type="Proteomes" id="UP000683360">
    <property type="component" value="Unassembled WGS sequence"/>
</dbReference>
<feature type="compositionally biased region" description="Low complexity" evidence="1">
    <location>
        <begin position="512"/>
        <end position="522"/>
    </location>
</feature>
<dbReference type="GO" id="GO:0005829">
    <property type="term" value="C:cytosol"/>
    <property type="evidence" value="ECO:0007669"/>
    <property type="project" value="TreeGrafter"/>
</dbReference>